<evidence type="ECO:0000313" key="3">
    <source>
        <dbReference type="Proteomes" id="UP000664815"/>
    </source>
</evidence>
<dbReference type="AlphaFoldDB" id="A0A9D8Q1U3"/>
<feature type="transmembrane region" description="Helical" evidence="1">
    <location>
        <begin position="52"/>
        <end position="73"/>
    </location>
</feature>
<keyword evidence="1" id="KW-1133">Transmembrane helix</keyword>
<protein>
    <submittedName>
        <fullName evidence="2">Uncharacterized protein</fullName>
    </submittedName>
</protein>
<organism evidence="2 3">
    <name type="scientific">Stenotrophomonas nitritireducens</name>
    <dbReference type="NCBI Taxonomy" id="83617"/>
    <lineage>
        <taxon>Bacteria</taxon>
        <taxon>Pseudomonadati</taxon>
        <taxon>Pseudomonadota</taxon>
        <taxon>Gammaproteobacteria</taxon>
        <taxon>Lysobacterales</taxon>
        <taxon>Lysobacteraceae</taxon>
        <taxon>Stenotrophomonas</taxon>
    </lineage>
</organism>
<comment type="caution">
    <text evidence="2">The sequence shown here is derived from an EMBL/GenBank/DDBJ whole genome shotgun (WGS) entry which is preliminary data.</text>
</comment>
<proteinExistence type="predicted"/>
<reference evidence="2" key="1">
    <citation type="submission" date="2021-02" db="EMBL/GenBank/DDBJ databases">
        <title>Thiocyanate and organic carbon inputs drive convergent selection for specific autotrophic Afipia and Thiobacillus strains within complex microbiomes.</title>
        <authorList>
            <person name="Huddy R.J."/>
            <person name="Sachdeva R."/>
            <person name="Kadzinga F."/>
            <person name="Kantor R.S."/>
            <person name="Harrison S.T.L."/>
            <person name="Banfield J.F."/>
        </authorList>
    </citation>
    <scope>NUCLEOTIDE SEQUENCE</scope>
    <source>
        <strain evidence="2">SCN18_10_11_15_R1_P_69_7</strain>
    </source>
</reference>
<dbReference type="Proteomes" id="UP000664815">
    <property type="component" value="Unassembled WGS sequence"/>
</dbReference>
<gene>
    <name evidence="2" type="ORF">J0H45_11760</name>
</gene>
<name>A0A9D8Q1U3_9GAMM</name>
<keyword evidence="1" id="KW-0472">Membrane</keyword>
<dbReference type="EMBL" id="JAFKMG010001058">
    <property type="protein sequence ID" value="MBN8800006.1"/>
    <property type="molecule type" value="Genomic_DNA"/>
</dbReference>
<keyword evidence="1" id="KW-0812">Transmembrane</keyword>
<feature type="transmembrane region" description="Helical" evidence="1">
    <location>
        <begin position="20"/>
        <end position="40"/>
    </location>
</feature>
<accession>A0A9D8Q1U3</accession>
<evidence type="ECO:0000256" key="1">
    <source>
        <dbReference type="SAM" id="Phobius"/>
    </source>
</evidence>
<evidence type="ECO:0000313" key="2">
    <source>
        <dbReference type="EMBL" id="MBN8800006.1"/>
    </source>
</evidence>
<sequence>MLCASNLRLQPMNRWKAATLHALASLLLVAAITAIVVPLWHPWGLYRISGVLPLLGLLLGAQMIAGPVLTFIVFKPGKKSLRLDLAVVCLLQLAFLGFGLHMLWQTRPVFVVASDMRLALILANEVEAADLARASHAEWSRLPKGAPLLVGLRPGTARTDHASVLAAFLDTGMDQERNPAWYVPYAQVVPRLAFNAAPSTADGQPASTPEEAPFRSLPIVARHGAGRMVLDAGSLQPIRVATY</sequence>
<dbReference type="RefSeq" id="WP_273082610.1">
    <property type="nucleotide sequence ID" value="NZ_JAFKME010000006.1"/>
</dbReference>
<feature type="transmembrane region" description="Helical" evidence="1">
    <location>
        <begin position="85"/>
        <end position="104"/>
    </location>
</feature>